<evidence type="ECO:0000256" key="1">
    <source>
        <dbReference type="ARBA" id="ARBA00008857"/>
    </source>
</evidence>
<organism evidence="8 9">
    <name type="scientific">Parvibaculum sedimenti</name>
    <dbReference type="NCBI Taxonomy" id="2608632"/>
    <lineage>
        <taxon>Bacteria</taxon>
        <taxon>Pseudomonadati</taxon>
        <taxon>Pseudomonadota</taxon>
        <taxon>Alphaproteobacteria</taxon>
        <taxon>Hyphomicrobiales</taxon>
        <taxon>Parvibaculaceae</taxon>
        <taxon>Parvibaculum</taxon>
    </lineage>
</organism>
<dbReference type="InterPro" id="IPR010998">
    <property type="entry name" value="Integrase_recombinase_N"/>
</dbReference>
<evidence type="ECO:0000256" key="3">
    <source>
        <dbReference type="ARBA" id="ARBA00023125"/>
    </source>
</evidence>
<dbReference type="InterPro" id="IPR050808">
    <property type="entry name" value="Phage_Integrase"/>
</dbReference>
<proteinExistence type="inferred from homology"/>
<dbReference type="AlphaFoldDB" id="A0A6N6VCX9"/>
<evidence type="ECO:0000256" key="5">
    <source>
        <dbReference type="PROSITE-ProRule" id="PRU01248"/>
    </source>
</evidence>
<dbReference type="InterPro" id="IPR038488">
    <property type="entry name" value="Integrase_DNA-bd_sf"/>
</dbReference>
<dbReference type="Gene3D" id="3.30.160.390">
    <property type="entry name" value="Integrase, DNA-binding domain"/>
    <property type="match status" value="1"/>
</dbReference>
<dbReference type="CDD" id="cd00796">
    <property type="entry name" value="INT_Rci_Hp1_C"/>
    <property type="match status" value="1"/>
</dbReference>
<dbReference type="InterPro" id="IPR013762">
    <property type="entry name" value="Integrase-like_cat_sf"/>
</dbReference>
<dbReference type="InterPro" id="IPR053876">
    <property type="entry name" value="Phage_int_M"/>
</dbReference>
<dbReference type="Proteomes" id="UP000468901">
    <property type="component" value="Unassembled WGS sequence"/>
</dbReference>
<dbReference type="PROSITE" id="PS51898">
    <property type="entry name" value="TYR_RECOMBINASE"/>
    <property type="match status" value="1"/>
</dbReference>
<dbReference type="GO" id="GO:0006310">
    <property type="term" value="P:DNA recombination"/>
    <property type="evidence" value="ECO:0007669"/>
    <property type="project" value="UniProtKB-KW"/>
</dbReference>
<dbReference type="Pfam" id="PF13356">
    <property type="entry name" value="Arm-DNA-bind_3"/>
    <property type="match status" value="1"/>
</dbReference>
<keyword evidence="2" id="KW-0229">DNA integration</keyword>
<dbReference type="InterPro" id="IPR011010">
    <property type="entry name" value="DNA_brk_join_enz"/>
</dbReference>
<dbReference type="Gene3D" id="1.10.150.130">
    <property type="match status" value="1"/>
</dbReference>
<comment type="caution">
    <text evidence="8">The sequence shown here is derived from an EMBL/GenBank/DDBJ whole genome shotgun (WGS) entry which is preliminary data.</text>
</comment>
<dbReference type="PROSITE" id="PS51900">
    <property type="entry name" value="CB"/>
    <property type="match status" value="1"/>
</dbReference>
<feature type="domain" description="Core-binding (CB)" evidence="7">
    <location>
        <begin position="95"/>
        <end position="175"/>
    </location>
</feature>
<keyword evidence="9" id="KW-1185">Reference proteome</keyword>
<feature type="domain" description="Tyr recombinase" evidence="6">
    <location>
        <begin position="233"/>
        <end position="407"/>
    </location>
</feature>
<gene>
    <name evidence="8" type="ORF">F2P47_17320</name>
</gene>
<dbReference type="EMBL" id="WESC01000025">
    <property type="protein sequence ID" value="KAB7738420.1"/>
    <property type="molecule type" value="Genomic_DNA"/>
</dbReference>
<dbReference type="PANTHER" id="PTHR30629:SF2">
    <property type="entry name" value="PROPHAGE INTEGRASE INTS-RELATED"/>
    <property type="match status" value="1"/>
</dbReference>
<dbReference type="GO" id="GO:0015074">
    <property type="term" value="P:DNA integration"/>
    <property type="evidence" value="ECO:0007669"/>
    <property type="project" value="UniProtKB-KW"/>
</dbReference>
<dbReference type="InterPro" id="IPR044068">
    <property type="entry name" value="CB"/>
</dbReference>
<protein>
    <submittedName>
        <fullName evidence="8">Tyrosine-type recombinase/integrase</fullName>
    </submittedName>
</protein>
<accession>A0A6N6VCX9</accession>
<comment type="similarity">
    <text evidence="1">Belongs to the 'phage' integrase family.</text>
</comment>
<reference evidence="8 9" key="1">
    <citation type="submission" date="2019-09" db="EMBL/GenBank/DDBJ databases">
        <title>Parvibaculum sedimenti sp. nov., isolated from sediment.</title>
        <authorList>
            <person name="Wang Y."/>
        </authorList>
    </citation>
    <scope>NUCLEOTIDE SEQUENCE [LARGE SCALE GENOMIC DNA]</scope>
    <source>
        <strain evidence="8 9">HXT-9</strain>
    </source>
</reference>
<dbReference type="Gene3D" id="1.10.443.10">
    <property type="entry name" value="Intergrase catalytic core"/>
    <property type="match status" value="1"/>
</dbReference>
<evidence type="ECO:0000313" key="9">
    <source>
        <dbReference type="Proteomes" id="UP000468901"/>
    </source>
</evidence>
<dbReference type="Pfam" id="PF00589">
    <property type="entry name" value="Phage_integrase"/>
    <property type="match status" value="1"/>
</dbReference>
<evidence type="ECO:0000256" key="2">
    <source>
        <dbReference type="ARBA" id="ARBA00022908"/>
    </source>
</evidence>
<dbReference type="RefSeq" id="WP_152217650.1">
    <property type="nucleotide sequence ID" value="NZ_WESC01000025.1"/>
</dbReference>
<dbReference type="InterPro" id="IPR002104">
    <property type="entry name" value="Integrase_catalytic"/>
</dbReference>
<keyword evidence="4" id="KW-0233">DNA recombination</keyword>
<dbReference type="PANTHER" id="PTHR30629">
    <property type="entry name" value="PROPHAGE INTEGRASE"/>
    <property type="match status" value="1"/>
</dbReference>
<evidence type="ECO:0000259" key="7">
    <source>
        <dbReference type="PROSITE" id="PS51900"/>
    </source>
</evidence>
<sequence>MVVRKRLTLEVVKRLKPGETFWDSDVSGFGARCQGEAKTYFLKYRVGGRQRWLSIGRHGSPWTPETARKEAIRILSQVVDGKDPAANKQAARKAPTVKEFGQRFLEEHAEAKRKPRTAEFYRDILERIVYPKMGTKRIRDVTRADVAKLHTGLATKPYLANRVVAVLSKMFNAAEAWGERQDGSNPCRHVEKFKETARERFLSAKELAALGDALRTFEGRWVEGARLEAEIAVATHHNDAIRLKALRLELENVGRIVTPWTIAALRLLIFTGARLSEILTLEWAWVDIEKGVARLPDSKTGAKTLQLPPPAIEALNAVPRVEGNPHVIVGAKAGAHMVNLQKPWREIRTLANLPDVRIHDLRHAFASVAASSGMALPIIGKMLGHSQPQTTARYAHLANDPVKVAAATVAAHIASSMAKKM</sequence>
<dbReference type="InterPro" id="IPR025166">
    <property type="entry name" value="Integrase_DNA_bind_dom"/>
</dbReference>
<name>A0A6N6VCX9_9HYPH</name>
<evidence type="ECO:0000313" key="8">
    <source>
        <dbReference type="EMBL" id="KAB7738420.1"/>
    </source>
</evidence>
<dbReference type="Pfam" id="PF22022">
    <property type="entry name" value="Phage_int_M"/>
    <property type="match status" value="1"/>
</dbReference>
<keyword evidence="3 5" id="KW-0238">DNA-binding</keyword>
<evidence type="ECO:0000256" key="4">
    <source>
        <dbReference type="ARBA" id="ARBA00023172"/>
    </source>
</evidence>
<evidence type="ECO:0000259" key="6">
    <source>
        <dbReference type="PROSITE" id="PS51898"/>
    </source>
</evidence>
<dbReference type="SUPFAM" id="SSF56349">
    <property type="entry name" value="DNA breaking-rejoining enzymes"/>
    <property type="match status" value="1"/>
</dbReference>
<dbReference type="GO" id="GO:0003677">
    <property type="term" value="F:DNA binding"/>
    <property type="evidence" value="ECO:0007669"/>
    <property type="project" value="UniProtKB-UniRule"/>
</dbReference>